<protein>
    <recommendedName>
        <fullName evidence="4">DUF3179 domain-containing protein</fullName>
    </recommendedName>
</protein>
<dbReference type="OrthoDB" id="9806357at2"/>
<evidence type="ECO:0000256" key="1">
    <source>
        <dbReference type="SAM" id="MobiDB-lite"/>
    </source>
</evidence>
<sequence length="293" mass="32891">MLAHAGNGFDLSKTSIPQEEILPGGPPRDGIPSIDDPKFIPAQQVGGMRAEEQVLSLTIDGRTRAYPISILNWHEIVNDEIAGKPVVISYCPLCGTGMAFSAEVKGKVLDFGVSGLLYNSDVLLYDRETESLWSQLKKEAVSGPQIGTQLEMLPLVQMTWSEWKRRFPMGEVLSRDTGYRRNYDMSPYGSYDESPMIYFPVEFLSQAYHPKERVIGVDIDGHYKAYPFAELARFGGDEVIDQVNGVKLKIRYNTMTRTAEVFDAQSGEVIPAVNGFWFAWFTFHPKTDVYKSP</sequence>
<dbReference type="InterPro" id="IPR021516">
    <property type="entry name" value="DUF3179"/>
</dbReference>
<proteinExistence type="predicted"/>
<comment type="caution">
    <text evidence="2">The sequence shown here is derived from an EMBL/GenBank/DDBJ whole genome shotgun (WGS) entry which is preliminary data.</text>
</comment>
<keyword evidence="3" id="KW-1185">Reference proteome</keyword>
<gene>
    <name evidence="2" type="ORF">MED92_00080</name>
</gene>
<name>A0A7U8GR06_NEPCE</name>
<evidence type="ECO:0000313" key="2">
    <source>
        <dbReference type="EMBL" id="EAR59707.1"/>
    </source>
</evidence>
<organism evidence="2 3">
    <name type="scientific">Neptuniibacter caesariensis</name>
    <dbReference type="NCBI Taxonomy" id="207954"/>
    <lineage>
        <taxon>Bacteria</taxon>
        <taxon>Pseudomonadati</taxon>
        <taxon>Pseudomonadota</taxon>
        <taxon>Gammaproteobacteria</taxon>
        <taxon>Oceanospirillales</taxon>
        <taxon>Oceanospirillaceae</taxon>
        <taxon>Neptuniibacter</taxon>
    </lineage>
</organism>
<evidence type="ECO:0000313" key="3">
    <source>
        <dbReference type="Proteomes" id="UP000002171"/>
    </source>
</evidence>
<accession>A0A7U8GR06</accession>
<dbReference type="RefSeq" id="WP_007023055.1">
    <property type="nucleotide sequence ID" value="NZ_CH724129.1"/>
</dbReference>
<dbReference type="Proteomes" id="UP000002171">
    <property type="component" value="Unassembled WGS sequence"/>
</dbReference>
<evidence type="ECO:0008006" key="4">
    <source>
        <dbReference type="Google" id="ProtNLM"/>
    </source>
</evidence>
<dbReference type="AlphaFoldDB" id="A0A7U8GR06"/>
<dbReference type="EMBL" id="AAOW01000036">
    <property type="protein sequence ID" value="EAR59707.1"/>
    <property type="molecule type" value="Genomic_DNA"/>
</dbReference>
<reference evidence="2 3" key="1">
    <citation type="submission" date="2006-02" db="EMBL/GenBank/DDBJ databases">
        <authorList>
            <person name="Pinhassi J."/>
            <person name="Pedros-Alio C."/>
            <person name="Ferriera S."/>
            <person name="Johnson J."/>
            <person name="Kravitz S."/>
            <person name="Halpern A."/>
            <person name="Remington K."/>
            <person name="Beeson K."/>
            <person name="Tran B."/>
            <person name="Rogers Y.-H."/>
            <person name="Friedman R."/>
            <person name="Venter J.C."/>
        </authorList>
    </citation>
    <scope>NUCLEOTIDE SEQUENCE [LARGE SCALE GENOMIC DNA]</scope>
    <source>
        <strain evidence="2 3">MED92</strain>
    </source>
</reference>
<dbReference type="Pfam" id="PF11376">
    <property type="entry name" value="DUF3179"/>
    <property type="match status" value="1"/>
</dbReference>
<feature type="region of interest" description="Disordered" evidence="1">
    <location>
        <begin position="1"/>
        <end position="35"/>
    </location>
</feature>